<feature type="region of interest" description="Disordered" evidence="1">
    <location>
        <begin position="458"/>
        <end position="491"/>
    </location>
</feature>
<feature type="compositionally biased region" description="Low complexity" evidence="1">
    <location>
        <begin position="473"/>
        <end position="487"/>
    </location>
</feature>
<protein>
    <submittedName>
        <fullName evidence="3">Uncharacterized protein</fullName>
    </submittedName>
</protein>
<keyword evidence="4" id="KW-1185">Reference proteome</keyword>
<keyword evidence="2" id="KW-0732">Signal</keyword>
<evidence type="ECO:0000256" key="2">
    <source>
        <dbReference type="SAM" id="SignalP"/>
    </source>
</evidence>
<dbReference type="EMBL" id="KZ997261">
    <property type="protein sequence ID" value="RKO87655.1"/>
    <property type="molecule type" value="Genomic_DNA"/>
</dbReference>
<proteinExistence type="predicted"/>
<dbReference type="AlphaFoldDB" id="A0A4P9W889"/>
<evidence type="ECO:0000313" key="3">
    <source>
        <dbReference type="EMBL" id="RKO87655.1"/>
    </source>
</evidence>
<feature type="chain" id="PRO_5020683083" evidence="2">
    <location>
        <begin position="20"/>
        <end position="584"/>
    </location>
</feature>
<dbReference type="Proteomes" id="UP000269721">
    <property type="component" value="Unassembled WGS sequence"/>
</dbReference>
<reference evidence="4" key="1">
    <citation type="journal article" date="2018" name="Nat. Microbiol.">
        <title>Leveraging single-cell genomics to expand the fungal tree of life.</title>
        <authorList>
            <person name="Ahrendt S.R."/>
            <person name="Quandt C.A."/>
            <person name="Ciobanu D."/>
            <person name="Clum A."/>
            <person name="Salamov A."/>
            <person name="Andreopoulos B."/>
            <person name="Cheng J.F."/>
            <person name="Woyke T."/>
            <person name="Pelin A."/>
            <person name="Henrissat B."/>
            <person name="Reynolds N.K."/>
            <person name="Benny G.L."/>
            <person name="Smith M.E."/>
            <person name="James T.Y."/>
            <person name="Grigoriev I.V."/>
        </authorList>
    </citation>
    <scope>NUCLEOTIDE SEQUENCE [LARGE SCALE GENOMIC DNA]</scope>
</reference>
<feature type="region of interest" description="Disordered" evidence="1">
    <location>
        <begin position="554"/>
        <end position="584"/>
    </location>
</feature>
<feature type="signal peptide" evidence="2">
    <location>
        <begin position="1"/>
        <end position="19"/>
    </location>
</feature>
<name>A0A4P9W889_9FUNG</name>
<accession>A0A4P9W889</accession>
<evidence type="ECO:0000256" key="1">
    <source>
        <dbReference type="SAM" id="MobiDB-lite"/>
    </source>
</evidence>
<evidence type="ECO:0000313" key="4">
    <source>
        <dbReference type="Proteomes" id="UP000269721"/>
    </source>
</evidence>
<organism evidence="3 4">
    <name type="scientific">Blyttiomyces helicus</name>
    <dbReference type="NCBI Taxonomy" id="388810"/>
    <lineage>
        <taxon>Eukaryota</taxon>
        <taxon>Fungi</taxon>
        <taxon>Fungi incertae sedis</taxon>
        <taxon>Chytridiomycota</taxon>
        <taxon>Chytridiomycota incertae sedis</taxon>
        <taxon>Chytridiomycetes</taxon>
        <taxon>Chytridiomycetes incertae sedis</taxon>
        <taxon>Blyttiomyces</taxon>
    </lineage>
</organism>
<gene>
    <name evidence="3" type="ORF">BDK51DRAFT_41209</name>
</gene>
<feature type="compositionally biased region" description="Pro residues" evidence="1">
    <location>
        <begin position="554"/>
        <end position="576"/>
    </location>
</feature>
<sequence length="584" mass="64267">MEAVCIILGISILKSGVAAAAKALITRVMDAWRADAPALATDKDQVACASVIQSALDRNIREILVRGDAIHRALAVLARVASSLPPASTLDLHCFVQALHNHPMVQQLKTCLSAMELMTVNRFYDAALAWYHFRIVMACVSDLNNFIVEQQQKHHFFDRLDSCGDLHHVALEFTRVVAAFETSHPKTNFTYPTDRWKYQRQFIKDSVGAFMHDSLVGEHRAIEYRDGDYPLFWLKQPGVQFRLETSHYGSDNGPSLPPRYLACMPPRAKSLTCAPVEGAFEEHRASVFTWKEETSELVSLTSPGPSGPSSISRTLCCSRNEIDKSLRERLEKMGPFAMVVPEPTSTTTSGLLAIEYHGPLVALRFGPEADHPTYLSIGANTLLEESHHLTPRGLFFPRLGPPPSPSSNLPFHDNLILYPPMQGHAAPGFNAFPHAPKNHSPGFLHDLMAGPFAPGPSVPPHTYLPRPQLPTISGSNSLSSGPSPAASFRSHRFTSPDSKAYLMSAIAYQQAHYPVDLTSTNTHPSPNASGMATQSHLSPPPHVHHVAANNIYPHPPQIHDPAPQRYPYPPKMPTPLFPRAGTPR</sequence>